<organism evidence="5 6">
    <name type="scientific">Jannaschia rubra</name>
    <dbReference type="NCBI Taxonomy" id="282197"/>
    <lineage>
        <taxon>Bacteria</taxon>
        <taxon>Pseudomonadati</taxon>
        <taxon>Pseudomonadota</taxon>
        <taxon>Alphaproteobacteria</taxon>
        <taxon>Rhodobacterales</taxon>
        <taxon>Roseobacteraceae</taxon>
        <taxon>Jannaschia</taxon>
    </lineage>
</organism>
<sequence length="116" mass="12569">MEQIVADRNNAAATIERRTKLFRGFADASRLAILGALCEGPLVVHEIVGRTGLSQPNVSNHLRCLLDCGLVASDRDGRFVRYRLSDPRIASLLDDVDTLLDAVAEGVDACSNYRGA</sequence>
<dbReference type="PANTHER" id="PTHR43132">
    <property type="entry name" value="ARSENICAL RESISTANCE OPERON REPRESSOR ARSR-RELATED"/>
    <property type="match status" value="1"/>
</dbReference>
<reference evidence="5 6" key="1">
    <citation type="submission" date="2015-07" db="EMBL/GenBank/DDBJ databases">
        <authorList>
            <person name="Noorani M."/>
        </authorList>
    </citation>
    <scope>NUCLEOTIDE SEQUENCE [LARGE SCALE GENOMIC DNA]</scope>
    <source>
        <strain evidence="5 6">CECT 5088</strain>
    </source>
</reference>
<dbReference type="NCBIfam" id="NF033788">
    <property type="entry name" value="HTH_metalloreg"/>
    <property type="match status" value="1"/>
</dbReference>
<dbReference type="SUPFAM" id="SSF46785">
    <property type="entry name" value="Winged helix' DNA-binding domain"/>
    <property type="match status" value="1"/>
</dbReference>
<dbReference type="PRINTS" id="PR00778">
    <property type="entry name" value="HTHARSR"/>
</dbReference>
<dbReference type="CDD" id="cd00090">
    <property type="entry name" value="HTH_ARSR"/>
    <property type="match status" value="1"/>
</dbReference>
<evidence type="ECO:0000256" key="1">
    <source>
        <dbReference type="ARBA" id="ARBA00023015"/>
    </source>
</evidence>
<gene>
    <name evidence="5" type="primary">cmtR</name>
    <name evidence="5" type="ORF">JAN5088_03302</name>
</gene>
<dbReference type="GO" id="GO:0003677">
    <property type="term" value="F:DNA binding"/>
    <property type="evidence" value="ECO:0007669"/>
    <property type="project" value="UniProtKB-KW"/>
</dbReference>
<dbReference type="InterPro" id="IPR001845">
    <property type="entry name" value="HTH_ArsR_DNA-bd_dom"/>
</dbReference>
<proteinExistence type="predicted"/>
<dbReference type="Pfam" id="PF01022">
    <property type="entry name" value="HTH_5"/>
    <property type="match status" value="1"/>
</dbReference>
<dbReference type="PANTHER" id="PTHR43132:SF2">
    <property type="entry name" value="ARSENICAL RESISTANCE OPERON REPRESSOR ARSR-RELATED"/>
    <property type="match status" value="1"/>
</dbReference>
<evidence type="ECO:0000259" key="4">
    <source>
        <dbReference type="PROSITE" id="PS50987"/>
    </source>
</evidence>
<dbReference type="GO" id="GO:0003700">
    <property type="term" value="F:DNA-binding transcription factor activity"/>
    <property type="evidence" value="ECO:0007669"/>
    <property type="project" value="InterPro"/>
</dbReference>
<evidence type="ECO:0000256" key="2">
    <source>
        <dbReference type="ARBA" id="ARBA00023125"/>
    </source>
</evidence>
<feature type="domain" description="HTH arsR-type" evidence="4">
    <location>
        <begin position="10"/>
        <end position="104"/>
    </location>
</feature>
<dbReference type="InterPro" id="IPR051011">
    <property type="entry name" value="Metal_resp_trans_reg"/>
</dbReference>
<name>A0A0M6XTL8_9RHOB</name>
<dbReference type="SMART" id="SM00418">
    <property type="entry name" value="HTH_ARSR"/>
    <property type="match status" value="1"/>
</dbReference>
<dbReference type="OrthoDB" id="793407at2"/>
<keyword evidence="2" id="KW-0238">DNA-binding</keyword>
<dbReference type="Gene3D" id="1.10.10.10">
    <property type="entry name" value="Winged helix-like DNA-binding domain superfamily/Winged helix DNA-binding domain"/>
    <property type="match status" value="1"/>
</dbReference>
<evidence type="ECO:0000313" key="6">
    <source>
        <dbReference type="Proteomes" id="UP000048908"/>
    </source>
</evidence>
<dbReference type="InterPro" id="IPR011991">
    <property type="entry name" value="ArsR-like_HTH"/>
</dbReference>
<dbReference type="AlphaFoldDB" id="A0A0M6XTL8"/>
<dbReference type="InterPro" id="IPR036390">
    <property type="entry name" value="WH_DNA-bd_sf"/>
</dbReference>
<keyword evidence="3" id="KW-0804">Transcription</keyword>
<dbReference type="PROSITE" id="PS50987">
    <property type="entry name" value="HTH_ARSR_2"/>
    <property type="match status" value="1"/>
</dbReference>
<dbReference type="InterPro" id="IPR036388">
    <property type="entry name" value="WH-like_DNA-bd_sf"/>
</dbReference>
<keyword evidence="6" id="KW-1185">Reference proteome</keyword>
<keyword evidence="1" id="KW-0805">Transcription regulation</keyword>
<dbReference type="EMBL" id="CXPG01000022">
    <property type="protein sequence ID" value="CTQ34506.1"/>
    <property type="molecule type" value="Genomic_DNA"/>
</dbReference>
<evidence type="ECO:0000256" key="3">
    <source>
        <dbReference type="ARBA" id="ARBA00023163"/>
    </source>
</evidence>
<protein>
    <submittedName>
        <fullName evidence="5">HTH-type transcriptional regulator CmtR</fullName>
    </submittedName>
</protein>
<dbReference type="Proteomes" id="UP000048908">
    <property type="component" value="Unassembled WGS sequence"/>
</dbReference>
<evidence type="ECO:0000313" key="5">
    <source>
        <dbReference type="EMBL" id="CTQ34506.1"/>
    </source>
</evidence>
<accession>A0A0M6XTL8</accession>
<dbReference type="RefSeq" id="WP_055683874.1">
    <property type="nucleotide sequence ID" value="NZ_CXPG01000022.1"/>
</dbReference>